<evidence type="ECO:0000256" key="5">
    <source>
        <dbReference type="ARBA" id="ARBA00022714"/>
    </source>
</evidence>
<evidence type="ECO:0000313" key="12">
    <source>
        <dbReference type="Proteomes" id="UP000585272"/>
    </source>
</evidence>
<keyword evidence="7" id="KW-0408">Iron</keyword>
<dbReference type="Gene3D" id="3.40.50.150">
    <property type="entry name" value="Vaccinia Virus protein VP39"/>
    <property type="match status" value="1"/>
</dbReference>
<evidence type="ECO:0000256" key="8">
    <source>
        <dbReference type="ARBA" id="ARBA00023014"/>
    </source>
</evidence>
<dbReference type="GO" id="GO:0008276">
    <property type="term" value="F:protein methyltransferase activity"/>
    <property type="evidence" value="ECO:0007669"/>
    <property type="project" value="TreeGrafter"/>
</dbReference>
<evidence type="ECO:0000256" key="4">
    <source>
        <dbReference type="ARBA" id="ARBA00022691"/>
    </source>
</evidence>
<feature type="region of interest" description="Disordered" evidence="9">
    <location>
        <begin position="261"/>
        <end position="306"/>
    </location>
</feature>
<dbReference type="PROSITE" id="PS00092">
    <property type="entry name" value="N6_MTASE"/>
    <property type="match status" value="1"/>
</dbReference>
<name>A0A840IEB8_9ACTN</name>
<comment type="caution">
    <text evidence="11">The sequence shown here is derived from an EMBL/GenBank/DDBJ whole genome shotgun (WGS) entry which is preliminary data.</text>
</comment>
<dbReference type="PANTHER" id="PTHR45875:SF1">
    <property type="entry name" value="METHYLTRANSFERASE N6AMT1"/>
    <property type="match status" value="1"/>
</dbReference>
<evidence type="ECO:0000256" key="6">
    <source>
        <dbReference type="ARBA" id="ARBA00022723"/>
    </source>
</evidence>
<dbReference type="GO" id="GO:0008757">
    <property type="term" value="F:S-adenosylmethionine-dependent methyltransferase activity"/>
    <property type="evidence" value="ECO:0007669"/>
    <property type="project" value="TreeGrafter"/>
</dbReference>
<dbReference type="EMBL" id="JACHNU010000002">
    <property type="protein sequence ID" value="MBB4662280.1"/>
    <property type="molecule type" value="Genomic_DNA"/>
</dbReference>
<accession>A0A840IEB8</accession>
<gene>
    <name evidence="11" type="ORF">BDZ31_001866</name>
</gene>
<reference evidence="11 12" key="1">
    <citation type="submission" date="2020-08" db="EMBL/GenBank/DDBJ databases">
        <title>Genomic Encyclopedia of Archaeal and Bacterial Type Strains, Phase II (KMG-II): from individual species to whole genera.</title>
        <authorList>
            <person name="Goeker M."/>
        </authorList>
    </citation>
    <scope>NUCLEOTIDE SEQUENCE [LARGE SCALE GENOMIC DNA]</scope>
    <source>
        <strain evidence="11 12">DSM 23288</strain>
    </source>
</reference>
<dbReference type="GO" id="GO:0032259">
    <property type="term" value="P:methylation"/>
    <property type="evidence" value="ECO:0007669"/>
    <property type="project" value="UniProtKB-KW"/>
</dbReference>
<organism evidence="11 12">
    <name type="scientific">Conexibacter arvalis</name>
    <dbReference type="NCBI Taxonomy" id="912552"/>
    <lineage>
        <taxon>Bacteria</taxon>
        <taxon>Bacillati</taxon>
        <taxon>Actinomycetota</taxon>
        <taxon>Thermoleophilia</taxon>
        <taxon>Solirubrobacterales</taxon>
        <taxon>Conexibacteraceae</taxon>
        <taxon>Conexibacter</taxon>
    </lineage>
</organism>
<evidence type="ECO:0000256" key="9">
    <source>
        <dbReference type="SAM" id="MobiDB-lite"/>
    </source>
</evidence>
<dbReference type="GO" id="GO:0051537">
    <property type="term" value="F:2 iron, 2 sulfur cluster binding"/>
    <property type="evidence" value="ECO:0007669"/>
    <property type="project" value="UniProtKB-KW"/>
</dbReference>
<feature type="compositionally biased region" description="Low complexity" evidence="9">
    <location>
        <begin position="266"/>
        <end position="279"/>
    </location>
</feature>
<dbReference type="InterPro" id="IPR052190">
    <property type="entry name" value="Euk-Arch_PrmC-MTase"/>
</dbReference>
<evidence type="ECO:0000313" key="11">
    <source>
        <dbReference type="EMBL" id="MBB4662280.1"/>
    </source>
</evidence>
<dbReference type="GO" id="GO:0046872">
    <property type="term" value="F:metal ion binding"/>
    <property type="evidence" value="ECO:0007669"/>
    <property type="project" value="UniProtKB-KW"/>
</dbReference>
<sequence length="377" mass="38597">MSSIASRPGGRAAVRIAAPPGVFRPRSDALLLAAAMRERGLARGARVLDLFTGSGVLAVVAGLEGASAVTAVDLSRRAVVAARLNGRRNGVRLRALRGDLFAPVAGERFDLIVANPPYLPGADELPRGGAARAWEGGADGRLLVDRLCDGVRGHLAPGGRLLLVQSSLTGEAETLDRLASAGLRPRVLARRRGPLGPLARARSAALRAAGRLAPDADAEELLVIEAAAPGEAGARTAPTGGAVERDSGDWWSARRVVGGATAPPLGASASGGETSGAVARSPADGDAAEPPLPPRPAAPARITPYRDGPYLLRGPFELTDQDGRTIDCGRQTVALCRCGRSQIRPFCDGTHKLVGFRAAGGAEGGPHGDERRAGGEG</sequence>
<dbReference type="GO" id="GO:0003676">
    <property type="term" value="F:nucleic acid binding"/>
    <property type="evidence" value="ECO:0007669"/>
    <property type="project" value="InterPro"/>
</dbReference>
<feature type="domain" description="Iron-binding zinc finger CDGSH type" evidence="10">
    <location>
        <begin position="313"/>
        <end position="357"/>
    </location>
</feature>
<keyword evidence="2 11" id="KW-0489">Methyltransferase</keyword>
<evidence type="ECO:0000256" key="3">
    <source>
        <dbReference type="ARBA" id="ARBA00022679"/>
    </source>
</evidence>
<evidence type="ECO:0000256" key="7">
    <source>
        <dbReference type="ARBA" id="ARBA00023004"/>
    </source>
</evidence>
<dbReference type="InterPro" id="IPR007848">
    <property type="entry name" value="Small_mtfrase_dom"/>
</dbReference>
<dbReference type="InterPro" id="IPR018967">
    <property type="entry name" value="FeS-contain_CDGSH-typ"/>
</dbReference>
<evidence type="ECO:0000256" key="2">
    <source>
        <dbReference type="ARBA" id="ARBA00022603"/>
    </source>
</evidence>
<keyword evidence="12" id="KW-1185">Reference proteome</keyword>
<dbReference type="PANTHER" id="PTHR45875">
    <property type="entry name" value="METHYLTRANSFERASE N6AMT1"/>
    <property type="match status" value="1"/>
</dbReference>
<dbReference type="InterPro" id="IPR029063">
    <property type="entry name" value="SAM-dependent_MTases_sf"/>
</dbReference>
<dbReference type="InterPro" id="IPR004557">
    <property type="entry name" value="PrmC-related"/>
</dbReference>
<dbReference type="GO" id="GO:0035657">
    <property type="term" value="C:eRF1 methyltransferase complex"/>
    <property type="evidence" value="ECO:0007669"/>
    <property type="project" value="TreeGrafter"/>
</dbReference>
<dbReference type="SUPFAM" id="SSF53335">
    <property type="entry name" value="S-adenosyl-L-methionine-dependent methyltransferases"/>
    <property type="match status" value="1"/>
</dbReference>
<evidence type="ECO:0000259" key="10">
    <source>
        <dbReference type="SMART" id="SM00704"/>
    </source>
</evidence>
<dbReference type="NCBIfam" id="TIGR00537">
    <property type="entry name" value="hemK_rel_arch"/>
    <property type="match status" value="1"/>
</dbReference>
<comment type="similarity">
    <text evidence="1">Belongs to the eukaryotic/archaeal PrmC-related family.</text>
</comment>
<dbReference type="CDD" id="cd02440">
    <property type="entry name" value="AdoMet_MTases"/>
    <property type="match status" value="1"/>
</dbReference>
<dbReference type="InterPro" id="IPR002052">
    <property type="entry name" value="DNA_methylase_N6_adenine_CS"/>
</dbReference>
<dbReference type="Pfam" id="PF05175">
    <property type="entry name" value="MTS"/>
    <property type="match status" value="1"/>
</dbReference>
<dbReference type="Pfam" id="PF09360">
    <property type="entry name" value="zf-CDGSH"/>
    <property type="match status" value="1"/>
</dbReference>
<keyword evidence="8" id="KW-0411">Iron-sulfur</keyword>
<keyword evidence="5" id="KW-0001">2Fe-2S</keyword>
<dbReference type="InterPro" id="IPR042216">
    <property type="entry name" value="MitoNEET_CISD"/>
</dbReference>
<dbReference type="RefSeq" id="WP_183341358.1">
    <property type="nucleotide sequence ID" value="NZ_JACHNU010000002.1"/>
</dbReference>
<dbReference type="Gene3D" id="3.40.5.90">
    <property type="entry name" value="CDGSH iron-sulfur domain, mitoNEET-type"/>
    <property type="match status" value="1"/>
</dbReference>
<dbReference type="GO" id="GO:0005737">
    <property type="term" value="C:cytoplasm"/>
    <property type="evidence" value="ECO:0007669"/>
    <property type="project" value="UniProtKB-ARBA"/>
</dbReference>
<dbReference type="GO" id="GO:0008170">
    <property type="term" value="F:N-methyltransferase activity"/>
    <property type="evidence" value="ECO:0007669"/>
    <property type="project" value="UniProtKB-ARBA"/>
</dbReference>
<proteinExistence type="inferred from homology"/>
<keyword evidence="3" id="KW-0808">Transferase</keyword>
<keyword evidence="6" id="KW-0479">Metal-binding</keyword>
<keyword evidence="4" id="KW-0949">S-adenosyl-L-methionine</keyword>
<dbReference type="SMART" id="SM00704">
    <property type="entry name" value="ZnF_CDGSH"/>
    <property type="match status" value="1"/>
</dbReference>
<protein>
    <submittedName>
        <fullName evidence="11">HemK-related putative methylase</fullName>
    </submittedName>
</protein>
<evidence type="ECO:0000256" key="1">
    <source>
        <dbReference type="ARBA" id="ARBA00006149"/>
    </source>
</evidence>
<dbReference type="Proteomes" id="UP000585272">
    <property type="component" value="Unassembled WGS sequence"/>
</dbReference>
<dbReference type="AlphaFoldDB" id="A0A840IEB8"/>